<reference evidence="4" key="2">
    <citation type="submission" date="2018-04" db="EMBL/GenBank/DDBJ databases">
        <title>Draft genome sequence of Mycobacterium montefiorense isolated from Japanese black salamander.</title>
        <authorList>
            <person name="Fukano H."/>
            <person name="Yoshida M."/>
            <person name="Shimizu A."/>
            <person name="Iwao H."/>
            <person name="Kurata O."/>
            <person name="Katayama Y."/>
            <person name="Omatsu T."/>
            <person name="Mizutani T."/>
            <person name="Wada S."/>
            <person name="Hoshino Y."/>
        </authorList>
    </citation>
    <scope>NUCLEOTIDE SEQUENCE [LARGE SCALE GENOMIC DNA]</scope>
    <source>
        <strain evidence="4">BS</strain>
    </source>
</reference>
<reference evidence="3" key="3">
    <citation type="journal article" date="2022" name="Microbiol. Resour. Announc.">
        <title>Draft Genome Sequences of Eight Mycobacterium montefiorense Strains Isolated from Salamanders in Captivity.</title>
        <authorList>
            <person name="Komine T."/>
            <person name="Ihara H."/>
            <person name="Fukano H."/>
            <person name="Hoshino Y."/>
            <person name="Kurata O."/>
            <person name="Wada S."/>
        </authorList>
    </citation>
    <scope>NUCLEOTIDE SEQUENCE</scope>
    <source>
        <strain evidence="3">NJB18185</strain>
    </source>
</reference>
<dbReference type="AlphaFoldDB" id="A0AA37PM52"/>
<keyword evidence="4" id="KW-1185">Reference proteome</keyword>
<dbReference type="InterPro" id="IPR056271">
    <property type="entry name" value="CDGP_dom"/>
</dbReference>
<proteinExistence type="predicted"/>
<reference evidence="3" key="4">
    <citation type="submission" date="2022-04" db="EMBL/GenBank/DDBJ databases">
        <authorList>
            <person name="Komine T."/>
            <person name="Fukano H."/>
            <person name="Wada S."/>
        </authorList>
    </citation>
    <scope>NUCLEOTIDE SEQUENCE</scope>
    <source>
        <strain evidence="3">NJB18185</strain>
    </source>
</reference>
<dbReference type="Proteomes" id="UP001139505">
    <property type="component" value="Unassembled WGS sequence"/>
</dbReference>
<feature type="domain" description="CDGP" evidence="1">
    <location>
        <begin position="42"/>
        <end position="92"/>
    </location>
</feature>
<dbReference type="EMBL" id="BQYH01000015">
    <property type="protein sequence ID" value="GKU72612.1"/>
    <property type="molecule type" value="Genomic_DNA"/>
</dbReference>
<name>A0AA37PM52_9MYCO</name>
<evidence type="ECO:0000259" key="1">
    <source>
        <dbReference type="Pfam" id="PF24238"/>
    </source>
</evidence>
<organism evidence="3 5">
    <name type="scientific">Mycobacterium montefiorense</name>
    <dbReference type="NCBI Taxonomy" id="154654"/>
    <lineage>
        <taxon>Bacteria</taxon>
        <taxon>Bacillati</taxon>
        <taxon>Actinomycetota</taxon>
        <taxon>Actinomycetes</taxon>
        <taxon>Mycobacteriales</taxon>
        <taxon>Mycobacteriaceae</taxon>
        <taxon>Mycobacterium</taxon>
        <taxon>Mycobacterium simiae complex</taxon>
    </lineage>
</organism>
<dbReference type="Proteomes" id="UP000245060">
    <property type="component" value="Unassembled WGS sequence"/>
</dbReference>
<evidence type="ECO:0000313" key="3">
    <source>
        <dbReference type="EMBL" id="GKU72612.1"/>
    </source>
</evidence>
<protein>
    <recommendedName>
        <fullName evidence="1">CDGP domain-containing protein</fullName>
    </recommendedName>
</protein>
<reference evidence="2" key="1">
    <citation type="journal article" date="2018" name="Genome Announc.">
        <title>Draft Genome Sequence of Mycobacterium montefiorense Isolated from Japanese Black Salamander (Hynobius nigrescens).</title>
        <authorList>
            <person name="Fukano H."/>
            <person name="Yoshida M."/>
            <person name="Shimizu A."/>
            <person name="Iwao H."/>
            <person name="Katayama Y."/>
            <person name="Omatsu T."/>
            <person name="Mizutani T."/>
            <person name="Kurata O."/>
            <person name="Wada S."/>
            <person name="Hoshino Y."/>
        </authorList>
    </citation>
    <scope>NUCLEOTIDE SEQUENCE</scope>
    <source>
        <strain evidence="2">BS</strain>
    </source>
</reference>
<accession>A0AA37PM52</accession>
<evidence type="ECO:0000313" key="2">
    <source>
        <dbReference type="EMBL" id="GBG37098.1"/>
    </source>
</evidence>
<gene>
    <name evidence="2" type="ORF">MmonteBS_14700</name>
    <name evidence="3" type="ORF">NJB18185_23840</name>
</gene>
<dbReference type="EMBL" id="BFCH01000009">
    <property type="protein sequence ID" value="GBG37098.1"/>
    <property type="molecule type" value="Genomic_DNA"/>
</dbReference>
<comment type="caution">
    <text evidence="3">The sequence shown here is derived from an EMBL/GenBank/DDBJ whole genome shotgun (WGS) entry which is preliminary data.</text>
</comment>
<dbReference type="Pfam" id="PF24238">
    <property type="entry name" value="CDGP"/>
    <property type="match status" value="1"/>
</dbReference>
<sequence length="101" mass="10314">MLGNAAAAMRREKTMKRCIVSGLAAVLMGIGLIAAAPPAGAGCQYGGPVISKCDGPIQPDGSWERCVVTHNLVANGASSFFVPERTCNVMGPGGFDPHIDG</sequence>
<evidence type="ECO:0000313" key="4">
    <source>
        <dbReference type="Proteomes" id="UP000245060"/>
    </source>
</evidence>
<evidence type="ECO:0000313" key="5">
    <source>
        <dbReference type="Proteomes" id="UP001139505"/>
    </source>
</evidence>